<evidence type="ECO:0000256" key="3">
    <source>
        <dbReference type="ARBA" id="ARBA00022723"/>
    </source>
</evidence>
<dbReference type="GO" id="GO:0005737">
    <property type="term" value="C:cytoplasm"/>
    <property type="evidence" value="ECO:0007669"/>
    <property type="project" value="UniProtKB-SubCell"/>
</dbReference>
<dbReference type="AlphaFoldDB" id="A0A7W7V7R7"/>
<comment type="similarity">
    <text evidence="1 9 10">Belongs to the ferrochelatase family.</text>
</comment>
<reference evidence="11 12" key="1">
    <citation type="submission" date="2020-08" db="EMBL/GenBank/DDBJ databases">
        <title>Genomic Encyclopedia of Type Strains, Phase IV (KMG-IV): sequencing the most valuable type-strain genomes for metagenomic binning, comparative biology and taxonomic classification.</title>
        <authorList>
            <person name="Goeker M."/>
        </authorList>
    </citation>
    <scope>NUCLEOTIDE SEQUENCE [LARGE SCALE GENOMIC DNA]</scope>
    <source>
        <strain evidence="11 12">DSM 25897</strain>
    </source>
</reference>
<comment type="catalytic activity">
    <reaction evidence="9 10">
        <text>heme b + 2 H(+) = protoporphyrin IX + Fe(2+)</text>
        <dbReference type="Rhea" id="RHEA:22584"/>
        <dbReference type="ChEBI" id="CHEBI:15378"/>
        <dbReference type="ChEBI" id="CHEBI:29033"/>
        <dbReference type="ChEBI" id="CHEBI:57306"/>
        <dbReference type="ChEBI" id="CHEBI:60344"/>
        <dbReference type="EC" id="4.98.1.1"/>
    </reaction>
</comment>
<dbReference type="InterPro" id="IPR019772">
    <property type="entry name" value="Ferrochelatase_AS"/>
</dbReference>
<protein>
    <recommendedName>
        <fullName evidence="9 10">Ferrochelatase</fullName>
        <ecNumber evidence="9 10">4.98.1.1</ecNumber>
    </recommendedName>
    <alternativeName>
        <fullName evidence="9">Heme synthase</fullName>
    </alternativeName>
    <alternativeName>
        <fullName evidence="9">Protoheme ferro-lyase</fullName>
    </alternativeName>
</protein>
<dbReference type="CDD" id="cd03411">
    <property type="entry name" value="Ferrochelatase_N"/>
    <property type="match status" value="1"/>
</dbReference>
<keyword evidence="5 9" id="KW-0350">Heme biosynthesis</keyword>
<keyword evidence="7 9" id="KW-0627">Porphyrin biosynthesis</keyword>
<dbReference type="PANTHER" id="PTHR11108:SF1">
    <property type="entry name" value="FERROCHELATASE, MITOCHONDRIAL"/>
    <property type="match status" value="1"/>
</dbReference>
<evidence type="ECO:0000256" key="5">
    <source>
        <dbReference type="ARBA" id="ARBA00023133"/>
    </source>
</evidence>
<keyword evidence="4 9" id="KW-0408">Iron</keyword>
<comment type="subcellular location">
    <subcellularLocation>
        <location evidence="9 10">Cytoplasm</location>
    </subcellularLocation>
</comment>
<comment type="function">
    <text evidence="9 10">Catalyzes the ferrous insertion into protoporphyrin IX.</text>
</comment>
<evidence type="ECO:0000256" key="8">
    <source>
        <dbReference type="ARBA" id="ARBA00024536"/>
    </source>
</evidence>
<dbReference type="EMBL" id="JACHHX010000001">
    <property type="protein sequence ID" value="MBB5014145.1"/>
    <property type="molecule type" value="Genomic_DNA"/>
</dbReference>
<name>A0A7W7V7R7_9GAMM</name>
<evidence type="ECO:0000313" key="12">
    <source>
        <dbReference type="Proteomes" id="UP000519004"/>
    </source>
</evidence>
<dbReference type="FunFam" id="3.40.50.1400:FF:000002">
    <property type="entry name" value="Ferrochelatase"/>
    <property type="match status" value="1"/>
</dbReference>
<dbReference type="RefSeq" id="WP_183946743.1">
    <property type="nucleotide sequence ID" value="NZ_JACHHX010000001.1"/>
</dbReference>
<dbReference type="NCBIfam" id="TIGR00109">
    <property type="entry name" value="hemH"/>
    <property type="match status" value="1"/>
</dbReference>
<accession>A0A7W7V7R7</accession>
<organism evidence="11 12">
    <name type="scientific">Rehaibacterium terrae</name>
    <dbReference type="NCBI Taxonomy" id="1341696"/>
    <lineage>
        <taxon>Bacteria</taxon>
        <taxon>Pseudomonadati</taxon>
        <taxon>Pseudomonadota</taxon>
        <taxon>Gammaproteobacteria</taxon>
        <taxon>Lysobacterales</taxon>
        <taxon>Lysobacteraceae</taxon>
        <taxon>Rehaibacterium</taxon>
    </lineage>
</organism>
<dbReference type="GO" id="GO:0004325">
    <property type="term" value="F:ferrochelatase activity"/>
    <property type="evidence" value="ECO:0007669"/>
    <property type="project" value="UniProtKB-UniRule"/>
</dbReference>
<gene>
    <name evidence="9" type="primary">hemH</name>
    <name evidence="11" type="ORF">HNQ58_000016</name>
</gene>
<dbReference type="SUPFAM" id="SSF53800">
    <property type="entry name" value="Chelatase"/>
    <property type="match status" value="1"/>
</dbReference>
<dbReference type="PANTHER" id="PTHR11108">
    <property type="entry name" value="FERROCHELATASE"/>
    <property type="match status" value="1"/>
</dbReference>
<evidence type="ECO:0000256" key="4">
    <source>
        <dbReference type="ARBA" id="ARBA00023004"/>
    </source>
</evidence>
<evidence type="ECO:0000313" key="11">
    <source>
        <dbReference type="EMBL" id="MBB5014145.1"/>
    </source>
</evidence>
<feature type="binding site" evidence="9">
    <location>
        <position position="206"/>
    </location>
    <ligand>
        <name>Fe(2+)</name>
        <dbReference type="ChEBI" id="CHEBI:29033"/>
    </ligand>
</feature>
<dbReference type="InterPro" id="IPR033659">
    <property type="entry name" value="Ferrochelatase_N"/>
</dbReference>
<dbReference type="GO" id="GO:0006783">
    <property type="term" value="P:heme biosynthetic process"/>
    <property type="evidence" value="ECO:0007669"/>
    <property type="project" value="UniProtKB-UniRule"/>
</dbReference>
<comment type="catalytic activity">
    <reaction evidence="8">
        <text>Fe-coproporphyrin III + 2 H(+) = coproporphyrin III + Fe(2+)</text>
        <dbReference type="Rhea" id="RHEA:49572"/>
        <dbReference type="ChEBI" id="CHEBI:15378"/>
        <dbReference type="ChEBI" id="CHEBI:29033"/>
        <dbReference type="ChEBI" id="CHEBI:68438"/>
        <dbReference type="ChEBI" id="CHEBI:131725"/>
        <dbReference type="EC" id="4.99.1.9"/>
    </reaction>
    <physiologicalReaction direction="right-to-left" evidence="8">
        <dbReference type="Rhea" id="RHEA:49574"/>
    </physiologicalReaction>
</comment>
<keyword evidence="12" id="KW-1185">Reference proteome</keyword>
<keyword evidence="3 9" id="KW-0479">Metal-binding</keyword>
<sequence>MPIRYRPGPTTPADPARTAVLLVNLGTPDAPTPAAVRRYLAEFLHDWRVVDLSRWLWCPALHGVILPWRARKVARTYAAIWGEDGSPLLALSRKLADGLQAALPEVTVRLAMRYGNPSLPMVLRELHDAGLGRLIVLPLYPQYSATTSASVFDAVAKELAGWRCVPALDFVADYHRDAGWVAAVAASIRAHRAAHGSGEKLLFSFHGIPQRYADAGDPYPAQCLASAKAIAAALGLRDDQWRLAYQSRFGREPWLQPYTDHTLEALARDGVKRVDVVCPGFAVDCIETLEEIAVENADIFRRAGGETLGYIPCLNDEPAHVDALAALLKPRLR</sequence>
<dbReference type="GO" id="GO:0046872">
    <property type="term" value="F:metal ion binding"/>
    <property type="evidence" value="ECO:0007669"/>
    <property type="project" value="UniProtKB-KW"/>
</dbReference>
<evidence type="ECO:0000256" key="10">
    <source>
        <dbReference type="RuleBase" id="RU000607"/>
    </source>
</evidence>
<comment type="pathway">
    <text evidence="9 10">Porphyrin-containing compound metabolism; protoheme biosynthesis; protoheme from protoporphyrin-IX: step 1/1.</text>
</comment>
<dbReference type="UniPathway" id="UPA00252">
    <property type="reaction ID" value="UER00325"/>
</dbReference>
<dbReference type="EC" id="4.98.1.1" evidence="9 10"/>
<proteinExistence type="inferred from homology"/>
<dbReference type="InterPro" id="IPR033644">
    <property type="entry name" value="Ferrochelatase_C"/>
</dbReference>
<keyword evidence="2 9" id="KW-0963">Cytoplasm</keyword>
<dbReference type="HAMAP" id="MF_00323">
    <property type="entry name" value="Ferrochelatase"/>
    <property type="match status" value="1"/>
</dbReference>
<keyword evidence="6 9" id="KW-0456">Lyase</keyword>
<evidence type="ECO:0000256" key="9">
    <source>
        <dbReference type="HAMAP-Rule" id="MF_00323"/>
    </source>
</evidence>
<dbReference type="InterPro" id="IPR001015">
    <property type="entry name" value="Ferrochelatase"/>
</dbReference>
<evidence type="ECO:0000256" key="6">
    <source>
        <dbReference type="ARBA" id="ARBA00023239"/>
    </source>
</evidence>
<comment type="caution">
    <text evidence="11">The sequence shown here is derived from an EMBL/GenBank/DDBJ whole genome shotgun (WGS) entry which is preliminary data.</text>
</comment>
<dbReference type="Proteomes" id="UP000519004">
    <property type="component" value="Unassembled WGS sequence"/>
</dbReference>
<feature type="binding site" evidence="9">
    <location>
        <position position="287"/>
    </location>
    <ligand>
        <name>Fe(2+)</name>
        <dbReference type="ChEBI" id="CHEBI:29033"/>
    </ligand>
</feature>
<dbReference type="Gene3D" id="3.40.50.1400">
    <property type="match status" value="2"/>
</dbReference>
<dbReference type="Pfam" id="PF00762">
    <property type="entry name" value="Ferrochelatase"/>
    <property type="match status" value="1"/>
</dbReference>
<evidence type="ECO:0000256" key="2">
    <source>
        <dbReference type="ARBA" id="ARBA00022490"/>
    </source>
</evidence>
<dbReference type="PROSITE" id="PS00534">
    <property type="entry name" value="FERROCHELATASE"/>
    <property type="match status" value="1"/>
</dbReference>
<dbReference type="CDD" id="cd00419">
    <property type="entry name" value="Ferrochelatase_C"/>
    <property type="match status" value="1"/>
</dbReference>
<evidence type="ECO:0000256" key="7">
    <source>
        <dbReference type="ARBA" id="ARBA00023244"/>
    </source>
</evidence>
<evidence type="ECO:0000256" key="1">
    <source>
        <dbReference type="ARBA" id="ARBA00007718"/>
    </source>
</evidence>